<dbReference type="AlphaFoldDB" id="A0AA52EF17"/>
<name>A0AA52EF17_9PROT</name>
<feature type="transmembrane region" description="Helical" evidence="4">
    <location>
        <begin position="98"/>
        <end position="122"/>
    </location>
</feature>
<evidence type="ECO:0000313" key="6">
    <source>
        <dbReference type="EMBL" id="WND01893.1"/>
    </source>
</evidence>
<dbReference type="RefSeq" id="WP_310797723.1">
    <property type="nucleotide sequence ID" value="NZ_CP123872.1"/>
</dbReference>
<dbReference type="EMBL" id="CP123872">
    <property type="protein sequence ID" value="WND01893.1"/>
    <property type="molecule type" value="Genomic_DNA"/>
</dbReference>
<dbReference type="KEGG" id="tmk:QGN29_10050"/>
<accession>A0AA52EF17</accession>
<sequence length="398" mass="43059">MGDVLNKNVGLLILSQAIAISSVIGMLTFGPVVGAKLAPAAWMATFPVTSAIIGSATSTGMMSLFMDKFGRRMGFRLGSLFGFIGSFIAVQAIFDQSFYLFCFGMFLFGVFQASGSYFRFAAAESVKPDLAPKAISYVLVGSVFAGVIAPIVSRYSLELFPEEPVVGAFAYAAIVMLALQIPYALMGSTHKYSAIETEDMAEKPARSLSIIMKQKAFWVALVNCSFGYAMMGFVMTATPLAMTQCGFTDQTNLDVISMHSMSMFLPGLITGTLIIRFGVINVLTMGHIFFALAFLVALMGIEYWHFTLSMILLGIAWNFCFVAGSSLLTKTYRNSERGKVQGLNETAVVVSMALASLGVGYILMELGWQAVNQIAFSLLIVAIVITVLFRKSAHDLEN</sequence>
<feature type="transmembrane region" description="Helical" evidence="4">
    <location>
        <begin position="216"/>
        <end position="235"/>
    </location>
</feature>
<proteinExistence type="predicted"/>
<dbReference type="SUPFAM" id="SSF103473">
    <property type="entry name" value="MFS general substrate transporter"/>
    <property type="match status" value="1"/>
</dbReference>
<feature type="transmembrane region" description="Helical" evidence="4">
    <location>
        <begin position="134"/>
        <end position="153"/>
    </location>
</feature>
<keyword evidence="1 4" id="KW-0812">Transmembrane</keyword>
<reference evidence="6" key="1">
    <citation type="submission" date="2023-04" db="EMBL/GenBank/DDBJ databases">
        <title>Complete genome sequence of Temperatibacter marinus.</title>
        <authorList>
            <person name="Rong J.-C."/>
            <person name="Yi M.-L."/>
            <person name="Zhao Q."/>
        </authorList>
    </citation>
    <scope>NUCLEOTIDE SEQUENCE</scope>
    <source>
        <strain evidence="6">NBRC 110045</strain>
    </source>
</reference>
<gene>
    <name evidence="6" type="ORF">QGN29_10050</name>
</gene>
<evidence type="ECO:0000256" key="1">
    <source>
        <dbReference type="ARBA" id="ARBA00022692"/>
    </source>
</evidence>
<dbReference type="PANTHER" id="PTHR23534">
    <property type="entry name" value="MFS PERMEASE"/>
    <property type="match status" value="1"/>
</dbReference>
<feature type="transmembrane region" description="Helical" evidence="4">
    <location>
        <begin position="40"/>
        <end position="61"/>
    </location>
</feature>
<dbReference type="Pfam" id="PF07690">
    <property type="entry name" value="MFS_1"/>
    <property type="match status" value="1"/>
</dbReference>
<keyword evidence="2 4" id="KW-1133">Transmembrane helix</keyword>
<feature type="transmembrane region" description="Helical" evidence="4">
    <location>
        <begin position="73"/>
        <end position="92"/>
    </location>
</feature>
<dbReference type="InterPro" id="IPR036259">
    <property type="entry name" value="MFS_trans_sf"/>
</dbReference>
<dbReference type="PANTHER" id="PTHR23534:SF1">
    <property type="entry name" value="MAJOR FACILITATOR SUPERFAMILY PROTEIN"/>
    <property type="match status" value="1"/>
</dbReference>
<dbReference type="Gene3D" id="1.20.1250.20">
    <property type="entry name" value="MFS general substrate transporter like domains"/>
    <property type="match status" value="1"/>
</dbReference>
<evidence type="ECO:0000256" key="2">
    <source>
        <dbReference type="ARBA" id="ARBA00022989"/>
    </source>
</evidence>
<feature type="transmembrane region" description="Helical" evidence="4">
    <location>
        <begin position="347"/>
        <end position="364"/>
    </location>
</feature>
<evidence type="ECO:0000259" key="5">
    <source>
        <dbReference type="PROSITE" id="PS50850"/>
    </source>
</evidence>
<dbReference type="InterPro" id="IPR020846">
    <property type="entry name" value="MFS_dom"/>
</dbReference>
<organism evidence="6 7">
    <name type="scientific">Temperatibacter marinus</name>
    <dbReference type="NCBI Taxonomy" id="1456591"/>
    <lineage>
        <taxon>Bacteria</taxon>
        <taxon>Pseudomonadati</taxon>
        <taxon>Pseudomonadota</taxon>
        <taxon>Alphaproteobacteria</taxon>
        <taxon>Kordiimonadales</taxon>
        <taxon>Temperatibacteraceae</taxon>
        <taxon>Temperatibacter</taxon>
    </lineage>
</organism>
<evidence type="ECO:0000313" key="7">
    <source>
        <dbReference type="Proteomes" id="UP001268683"/>
    </source>
</evidence>
<protein>
    <submittedName>
        <fullName evidence="6">MFS transporter</fullName>
    </submittedName>
</protein>
<feature type="transmembrane region" description="Helical" evidence="4">
    <location>
        <begin position="370"/>
        <end position="389"/>
    </location>
</feature>
<dbReference type="PROSITE" id="PS50850">
    <property type="entry name" value="MFS"/>
    <property type="match status" value="1"/>
</dbReference>
<dbReference type="InterPro" id="IPR011701">
    <property type="entry name" value="MFS"/>
</dbReference>
<feature type="transmembrane region" description="Helical" evidence="4">
    <location>
        <begin position="12"/>
        <end position="34"/>
    </location>
</feature>
<dbReference type="Proteomes" id="UP001268683">
    <property type="component" value="Chromosome"/>
</dbReference>
<keyword evidence="3 4" id="KW-0472">Membrane</keyword>
<evidence type="ECO:0000256" key="4">
    <source>
        <dbReference type="SAM" id="Phobius"/>
    </source>
</evidence>
<evidence type="ECO:0000256" key="3">
    <source>
        <dbReference type="ARBA" id="ARBA00023136"/>
    </source>
</evidence>
<feature type="transmembrane region" description="Helical" evidence="4">
    <location>
        <begin position="307"/>
        <end position="327"/>
    </location>
</feature>
<feature type="transmembrane region" description="Helical" evidence="4">
    <location>
        <begin position="282"/>
        <end position="301"/>
    </location>
</feature>
<feature type="transmembrane region" description="Helical" evidence="4">
    <location>
        <begin position="165"/>
        <end position="185"/>
    </location>
</feature>
<feature type="domain" description="Major facilitator superfamily (MFS) profile" evidence="5">
    <location>
        <begin position="216"/>
        <end position="398"/>
    </location>
</feature>
<dbReference type="GO" id="GO:0022857">
    <property type="term" value="F:transmembrane transporter activity"/>
    <property type="evidence" value="ECO:0007669"/>
    <property type="project" value="InterPro"/>
</dbReference>
<feature type="transmembrane region" description="Helical" evidence="4">
    <location>
        <begin position="255"/>
        <end position="275"/>
    </location>
</feature>
<keyword evidence="7" id="KW-1185">Reference proteome</keyword>